<sequence>MKSEFCYVFSKFSSTCFAVISLKS</sequence>
<organism evidence="1">
    <name type="scientific">Rhizophora mucronata</name>
    <name type="common">Asiatic mangrove</name>
    <dbReference type="NCBI Taxonomy" id="61149"/>
    <lineage>
        <taxon>Eukaryota</taxon>
        <taxon>Viridiplantae</taxon>
        <taxon>Streptophyta</taxon>
        <taxon>Embryophyta</taxon>
        <taxon>Tracheophyta</taxon>
        <taxon>Spermatophyta</taxon>
        <taxon>Magnoliopsida</taxon>
        <taxon>eudicotyledons</taxon>
        <taxon>Gunneridae</taxon>
        <taxon>Pentapetalae</taxon>
        <taxon>rosids</taxon>
        <taxon>fabids</taxon>
        <taxon>Malpighiales</taxon>
        <taxon>Rhizophoraceae</taxon>
        <taxon>Rhizophora</taxon>
    </lineage>
</organism>
<evidence type="ECO:0000313" key="1">
    <source>
        <dbReference type="EMBL" id="MBX43957.1"/>
    </source>
</evidence>
<protein>
    <submittedName>
        <fullName evidence="1">Uncharacterized protein</fullName>
    </submittedName>
</protein>
<dbReference type="AlphaFoldDB" id="A0A2P2NN82"/>
<reference evidence="1" key="1">
    <citation type="submission" date="2018-02" db="EMBL/GenBank/DDBJ databases">
        <title>Rhizophora mucronata_Transcriptome.</title>
        <authorList>
            <person name="Meera S.P."/>
            <person name="Sreeshan A."/>
            <person name="Augustine A."/>
        </authorList>
    </citation>
    <scope>NUCLEOTIDE SEQUENCE</scope>
    <source>
        <tissue evidence="1">Leaf</tissue>
    </source>
</reference>
<name>A0A2P2NN82_RHIMU</name>
<accession>A0A2P2NN82</accession>
<proteinExistence type="predicted"/>
<dbReference type="EMBL" id="GGEC01063473">
    <property type="protein sequence ID" value="MBX43957.1"/>
    <property type="molecule type" value="Transcribed_RNA"/>
</dbReference>